<dbReference type="HOGENOM" id="CLU_2516548_0_0_1"/>
<dbReference type="Gramene" id="OPUNC12G01760.1">
    <property type="protein sequence ID" value="OPUNC12G01760.1"/>
    <property type="gene ID" value="OPUNC12G01760"/>
</dbReference>
<accession>A0A0E0MJ85</accession>
<evidence type="ECO:0008006" key="4">
    <source>
        <dbReference type="Google" id="ProtNLM"/>
    </source>
</evidence>
<evidence type="ECO:0000313" key="2">
    <source>
        <dbReference type="EnsemblPlants" id="OPUNC12G01760.1"/>
    </source>
</evidence>
<protein>
    <recommendedName>
        <fullName evidence="4">Pectinesterase inhibitor domain-containing protein</fullName>
    </recommendedName>
</protein>
<sequence>MARLTMASSNGVVNAIFLFAVILVVASQAQLAANTNSFISGACKTITDASGGVISVTFCMDALGFDGRSQTLAVTVTSQSSPLSS</sequence>
<evidence type="ECO:0000256" key="1">
    <source>
        <dbReference type="SAM" id="SignalP"/>
    </source>
</evidence>
<dbReference type="STRING" id="4537.A0A0E0MJ85"/>
<dbReference type="EnsemblPlants" id="OPUNC12G01760.1">
    <property type="protein sequence ID" value="OPUNC12G01760.1"/>
    <property type="gene ID" value="OPUNC12G01760"/>
</dbReference>
<keyword evidence="1" id="KW-0732">Signal</keyword>
<feature type="chain" id="PRO_5002367686" description="Pectinesterase inhibitor domain-containing protein" evidence="1">
    <location>
        <begin position="27"/>
        <end position="85"/>
    </location>
</feature>
<evidence type="ECO:0000313" key="3">
    <source>
        <dbReference type="Proteomes" id="UP000026962"/>
    </source>
</evidence>
<proteinExistence type="predicted"/>
<name>A0A0E0MJ85_ORYPU</name>
<reference evidence="2" key="2">
    <citation type="submission" date="2018-05" db="EMBL/GenBank/DDBJ databases">
        <title>OpunRS2 (Oryza punctata Reference Sequence Version 2).</title>
        <authorList>
            <person name="Zhang J."/>
            <person name="Kudrna D."/>
            <person name="Lee S."/>
            <person name="Talag J."/>
            <person name="Welchert J."/>
            <person name="Wing R.A."/>
        </authorList>
    </citation>
    <scope>NUCLEOTIDE SEQUENCE [LARGE SCALE GENOMIC DNA]</scope>
</reference>
<feature type="signal peptide" evidence="1">
    <location>
        <begin position="1"/>
        <end position="26"/>
    </location>
</feature>
<reference evidence="2" key="1">
    <citation type="submission" date="2015-04" db="UniProtKB">
        <authorList>
            <consortium name="EnsemblPlants"/>
        </authorList>
    </citation>
    <scope>IDENTIFICATION</scope>
</reference>
<dbReference type="AlphaFoldDB" id="A0A0E0MJ85"/>
<organism evidence="2">
    <name type="scientific">Oryza punctata</name>
    <name type="common">Red rice</name>
    <dbReference type="NCBI Taxonomy" id="4537"/>
    <lineage>
        <taxon>Eukaryota</taxon>
        <taxon>Viridiplantae</taxon>
        <taxon>Streptophyta</taxon>
        <taxon>Embryophyta</taxon>
        <taxon>Tracheophyta</taxon>
        <taxon>Spermatophyta</taxon>
        <taxon>Magnoliopsida</taxon>
        <taxon>Liliopsida</taxon>
        <taxon>Poales</taxon>
        <taxon>Poaceae</taxon>
        <taxon>BOP clade</taxon>
        <taxon>Oryzoideae</taxon>
        <taxon>Oryzeae</taxon>
        <taxon>Oryzinae</taxon>
        <taxon>Oryza</taxon>
    </lineage>
</organism>
<keyword evidence="3" id="KW-1185">Reference proteome</keyword>
<dbReference type="Proteomes" id="UP000026962">
    <property type="component" value="Chromosome 12"/>
</dbReference>